<proteinExistence type="predicted"/>
<gene>
    <name evidence="1" type="ORF">MF646_15560</name>
</gene>
<dbReference type="Proteomes" id="UP001139150">
    <property type="component" value="Unassembled WGS sequence"/>
</dbReference>
<accession>A0A9X2CUF7</accession>
<keyword evidence="2" id="KW-1185">Reference proteome</keyword>
<dbReference type="Gene3D" id="3.40.190.10">
    <property type="entry name" value="Periplasmic binding protein-like II"/>
    <property type="match status" value="2"/>
</dbReference>
<protein>
    <submittedName>
        <fullName evidence="1">TAXI family TRAP transporter solute-binding subunit</fullName>
    </submittedName>
</protein>
<sequence length="366" mass="39813">MRRVKGLLLLMFLVVGSLFITACGVEKSESASGSEGQEENTSSEAALEKKENVRLDFATNPSGSAYNASSAGIAGLINDKTDIHVTVTNHSGPDAYLPMLQESNVDLALATSPVLKWAYNGEENYSEPHENLRTILRGSMIDGAVLVVREDAGIETTADLKGKRVAADYGAHKHLELFVTIQLEAAGLTWDDVVPVPVSGAQQGTEALRDGRVDATFGGALTNAGTMEADSAIGLKILHVADVPPEELDSFPADIMQRFQEEVPGFQVVPKSGGIAGEEEYSVTAYPISLVTSAALGADHVYKILEAQWDYYEELHPVFSWLEEWHPDTYLDPDPAMPYHDGAVQFYKDKGVWTDELEEKQQELLN</sequence>
<evidence type="ECO:0000313" key="2">
    <source>
        <dbReference type="Proteomes" id="UP001139150"/>
    </source>
</evidence>
<organism evidence="1 2">
    <name type="scientific">Halalkalibacter alkaliphilus</name>
    <dbReference type="NCBI Taxonomy" id="2917993"/>
    <lineage>
        <taxon>Bacteria</taxon>
        <taxon>Bacillati</taxon>
        <taxon>Bacillota</taxon>
        <taxon>Bacilli</taxon>
        <taxon>Bacillales</taxon>
        <taxon>Bacillaceae</taxon>
        <taxon>Halalkalibacter</taxon>
    </lineage>
</organism>
<dbReference type="InterPro" id="IPR011852">
    <property type="entry name" value="TRAP_TAXI"/>
</dbReference>
<dbReference type="EMBL" id="JAKRYL010000016">
    <property type="protein sequence ID" value="MCL7748545.1"/>
    <property type="molecule type" value="Genomic_DNA"/>
</dbReference>
<reference evidence="1" key="1">
    <citation type="submission" date="2022-02" db="EMBL/GenBank/DDBJ databases">
        <title>Halalkalibacter sp. nov. isolated from Lonar Lake, India.</title>
        <authorList>
            <person name="Joshi A."/>
            <person name="Thite S."/>
            <person name="Lodha T."/>
        </authorList>
    </citation>
    <scope>NUCLEOTIDE SEQUENCE</scope>
    <source>
        <strain evidence="1">MEB205</strain>
    </source>
</reference>
<name>A0A9X2CUF7_9BACI</name>
<dbReference type="NCBIfam" id="TIGR02122">
    <property type="entry name" value="TRAP_TAXI"/>
    <property type="match status" value="1"/>
</dbReference>
<dbReference type="PROSITE" id="PS51257">
    <property type="entry name" value="PROKAR_LIPOPROTEIN"/>
    <property type="match status" value="1"/>
</dbReference>
<dbReference type="SUPFAM" id="SSF53850">
    <property type="entry name" value="Periplasmic binding protein-like II"/>
    <property type="match status" value="1"/>
</dbReference>
<dbReference type="AlphaFoldDB" id="A0A9X2CUF7"/>
<evidence type="ECO:0000313" key="1">
    <source>
        <dbReference type="EMBL" id="MCL7748545.1"/>
    </source>
</evidence>
<dbReference type="PANTHER" id="PTHR42941:SF1">
    <property type="entry name" value="SLL1037 PROTEIN"/>
    <property type="match status" value="1"/>
</dbReference>
<dbReference type="RefSeq" id="WP_250097430.1">
    <property type="nucleotide sequence ID" value="NZ_JAKRYL010000016.1"/>
</dbReference>
<dbReference type="PANTHER" id="PTHR42941">
    <property type="entry name" value="SLL1037 PROTEIN"/>
    <property type="match status" value="1"/>
</dbReference>
<comment type="caution">
    <text evidence="1">The sequence shown here is derived from an EMBL/GenBank/DDBJ whole genome shotgun (WGS) entry which is preliminary data.</text>
</comment>
<dbReference type="Pfam" id="PF16868">
    <property type="entry name" value="NMT1_3"/>
    <property type="match status" value="1"/>
</dbReference>